<keyword evidence="3 8" id="KW-0808">Transferase</keyword>
<feature type="transmembrane region" description="Helical" evidence="7">
    <location>
        <begin position="122"/>
        <end position="146"/>
    </location>
</feature>
<keyword evidence="2" id="KW-1003">Cell membrane</keyword>
<dbReference type="InterPro" id="IPR001640">
    <property type="entry name" value="Lgt"/>
</dbReference>
<keyword evidence="6 7" id="KW-0472">Membrane</keyword>
<accession>A0A5C5V0K5</accession>
<dbReference type="AlphaFoldDB" id="A0A5C5V0K5"/>
<keyword evidence="5 7" id="KW-1133">Transmembrane helix</keyword>
<evidence type="ECO:0000256" key="5">
    <source>
        <dbReference type="ARBA" id="ARBA00022989"/>
    </source>
</evidence>
<organism evidence="8 9">
    <name type="scientific">Blastopirellula retiformator</name>
    <dbReference type="NCBI Taxonomy" id="2527970"/>
    <lineage>
        <taxon>Bacteria</taxon>
        <taxon>Pseudomonadati</taxon>
        <taxon>Planctomycetota</taxon>
        <taxon>Planctomycetia</taxon>
        <taxon>Pirellulales</taxon>
        <taxon>Pirellulaceae</taxon>
        <taxon>Blastopirellula</taxon>
    </lineage>
</organism>
<keyword evidence="8" id="KW-0449">Lipoprotein</keyword>
<protein>
    <submittedName>
        <fullName evidence="8">Prolipoprotein diacylglyceryl transferase</fullName>
        <ecNumber evidence="8">2.4.99.-</ecNumber>
    </submittedName>
</protein>
<evidence type="ECO:0000256" key="3">
    <source>
        <dbReference type="ARBA" id="ARBA00022679"/>
    </source>
</evidence>
<evidence type="ECO:0000313" key="8">
    <source>
        <dbReference type="EMBL" id="TWT31483.1"/>
    </source>
</evidence>
<dbReference type="Proteomes" id="UP000318878">
    <property type="component" value="Unassembled WGS sequence"/>
</dbReference>
<dbReference type="GO" id="GO:0042158">
    <property type="term" value="P:lipoprotein biosynthetic process"/>
    <property type="evidence" value="ECO:0007669"/>
    <property type="project" value="InterPro"/>
</dbReference>
<feature type="transmembrane region" description="Helical" evidence="7">
    <location>
        <begin position="83"/>
        <end position="101"/>
    </location>
</feature>
<name>A0A5C5V0K5_9BACT</name>
<comment type="caution">
    <text evidence="8">The sequence shown here is derived from an EMBL/GenBank/DDBJ whole genome shotgun (WGS) entry which is preliminary data.</text>
</comment>
<feature type="transmembrane region" description="Helical" evidence="7">
    <location>
        <begin position="20"/>
        <end position="39"/>
    </location>
</feature>
<feature type="transmembrane region" description="Helical" evidence="7">
    <location>
        <begin position="218"/>
        <end position="240"/>
    </location>
</feature>
<reference evidence="8 9" key="1">
    <citation type="submission" date="2019-02" db="EMBL/GenBank/DDBJ databases">
        <title>Deep-cultivation of Planctomycetes and their phenomic and genomic characterization uncovers novel biology.</title>
        <authorList>
            <person name="Wiegand S."/>
            <person name="Jogler M."/>
            <person name="Boedeker C."/>
            <person name="Pinto D."/>
            <person name="Vollmers J."/>
            <person name="Rivas-Marin E."/>
            <person name="Kohn T."/>
            <person name="Peeters S.H."/>
            <person name="Heuer A."/>
            <person name="Rast P."/>
            <person name="Oberbeckmann S."/>
            <person name="Bunk B."/>
            <person name="Jeske O."/>
            <person name="Meyerdierks A."/>
            <person name="Storesund J.E."/>
            <person name="Kallscheuer N."/>
            <person name="Luecker S."/>
            <person name="Lage O.M."/>
            <person name="Pohl T."/>
            <person name="Merkel B.J."/>
            <person name="Hornburger P."/>
            <person name="Mueller R.-W."/>
            <person name="Bruemmer F."/>
            <person name="Labrenz M."/>
            <person name="Spormann A.M."/>
            <person name="Op Den Camp H."/>
            <person name="Overmann J."/>
            <person name="Amann R."/>
            <person name="Jetten M.S.M."/>
            <person name="Mascher T."/>
            <person name="Medema M.H."/>
            <person name="Devos D.P."/>
            <person name="Kaster A.-K."/>
            <person name="Ovreas L."/>
            <person name="Rohde M."/>
            <person name="Galperin M.Y."/>
            <person name="Jogler C."/>
        </authorList>
    </citation>
    <scope>NUCLEOTIDE SEQUENCE [LARGE SCALE GENOMIC DNA]</scope>
    <source>
        <strain evidence="8 9">Enr8</strain>
    </source>
</reference>
<keyword evidence="9" id="KW-1185">Reference proteome</keyword>
<evidence type="ECO:0000256" key="7">
    <source>
        <dbReference type="SAM" id="Phobius"/>
    </source>
</evidence>
<gene>
    <name evidence="8" type="primary">lgt_2</name>
    <name evidence="8" type="ORF">Enr8_34040</name>
</gene>
<evidence type="ECO:0000313" key="9">
    <source>
        <dbReference type="Proteomes" id="UP000318878"/>
    </source>
</evidence>
<evidence type="ECO:0000256" key="6">
    <source>
        <dbReference type="ARBA" id="ARBA00023136"/>
    </source>
</evidence>
<keyword evidence="4 7" id="KW-0812">Transmembrane</keyword>
<evidence type="ECO:0000256" key="4">
    <source>
        <dbReference type="ARBA" id="ARBA00022692"/>
    </source>
</evidence>
<sequence>MCRYRRSIESTSSPMMINPTYIVIMATAIALCSLLVRRSQQKLPLTREEKFGLGLGGFCGAMIGAKLPFVLYDLEGLWNGVAWFAHGKTIVCGLAGGYLGVEIAKWLMNIRIKTGDSFAAPVAFAIAIGRWGCFFGGCCFGTPTTLPWGVAFPTAVDDPLVLRHPTQIYESLFHLTMGFLLLWLERKGWFRGQLMKLYILVYLSYRFLTEMIRPEPRYLVGLTAYQWGAILLAIIFVWLWRRDAAALAAENAQKEPRPADAAAD</sequence>
<proteinExistence type="inferred from homology"/>
<dbReference type="GO" id="GO:0005886">
    <property type="term" value="C:plasma membrane"/>
    <property type="evidence" value="ECO:0007669"/>
    <property type="project" value="InterPro"/>
</dbReference>
<dbReference type="PANTHER" id="PTHR30589">
    <property type="entry name" value="PROLIPOPROTEIN DIACYLGLYCERYL TRANSFERASE"/>
    <property type="match status" value="1"/>
</dbReference>
<comment type="similarity">
    <text evidence="1">Belongs to the Lgt family.</text>
</comment>
<dbReference type="EC" id="2.4.99.-" evidence="8"/>
<keyword evidence="8" id="KW-0328">Glycosyltransferase</keyword>
<dbReference type="EMBL" id="SJPF01000004">
    <property type="protein sequence ID" value="TWT31483.1"/>
    <property type="molecule type" value="Genomic_DNA"/>
</dbReference>
<evidence type="ECO:0000256" key="1">
    <source>
        <dbReference type="ARBA" id="ARBA00007150"/>
    </source>
</evidence>
<dbReference type="PANTHER" id="PTHR30589:SF0">
    <property type="entry name" value="PHOSPHATIDYLGLYCEROL--PROLIPOPROTEIN DIACYLGLYCERYL TRANSFERASE"/>
    <property type="match status" value="1"/>
</dbReference>
<evidence type="ECO:0000256" key="2">
    <source>
        <dbReference type="ARBA" id="ARBA00022475"/>
    </source>
</evidence>
<dbReference type="Pfam" id="PF01790">
    <property type="entry name" value="LGT"/>
    <property type="match status" value="1"/>
</dbReference>
<feature type="transmembrane region" description="Helical" evidence="7">
    <location>
        <begin position="51"/>
        <end position="71"/>
    </location>
</feature>
<dbReference type="GO" id="GO:0008961">
    <property type="term" value="F:phosphatidylglycerol-prolipoprotein diacylglyceryl transferase activity"/>
    <property type="evidence" value="ECO:0007669"/>
    <property type="project" value="InterPro"/>
</dbReference>